<feature type="transmembrane region" description="Helical" evidence="2">
    <location>
        <begin position="118"/>
        <end position="139"/>
    </location>
</feature>
<dbReference type="Proteomes" id="UP000429552">
    <property type="component" value="Unassembled WGS sequence"/>
</dbReference>
<evidence type="ECO:0000313" key="4">
    <source>
        <dbReference type="Proteomes" id="UP000429552"/>
    </source>
</evidence>
<dbReference type="AlphaFoldDB" id="A0A640TN75"/>
<comment type="caution">
    <text evidence="3">The sequence shown here is derived from an EMBL/GenBank/DDBJ whole genome shotgun (WGS) entry which is preliminary data.</text>
</comment>
<feature type="transmembrane region" description="Helical" evidence="2">
    <location>
        <begin position="20"/>
        <end position="42"/>
    </location>
</feature>
<protein>
    <recommendedName>
        <fullName evidence="5">Gram-positive cocci surface proteins LPxTG domain-containing protein</fullName>
    </recommendedName>
</protein>
<organism evidence="3 4">
    <name type="scientific">Streptomyces nigrescens</name>
    <dbReference type="NCBI Taxonomy" id="1920"/>
    <lineage>
        <taxon>Bacteria</taxon>
        <taxon>Bacillati</taxon>
        <taxon>Actinomycetota</taxon>
        <taxon>Actinomycetes</taxon>
        <taxon>Kitasatosporales</taxon>
        <taxon>Streptomycetaceae</taxon>
        <taxon>Streptomyces</taxon>
    </lineage>
</organism>
<accession>A0A640TN75</accession>
<dbReference type="EMBL" id="BLIP01000001">
    <property type="protein sequence ID" value="GFE25107.1"/>
    <property type="molecule type" value="Genomic_DNA"/>
</dbReference>
<gene>
    <name evidence="3" type="ORF">Sliba_55600</name>
</gene>
<evidence type="ECO:0008006" key="5">
    <source>
        <dbReference type="Google" id="ProtNLM"/>
    </source>
</evidence>
<keyword evidence="2" id="KW-0472">Membrane</keyword>
<evidence type="ECO:0000313" key="3">
    <source>
        <dbReference type="EMBL" id="GFE25107.1"/>
    </source>
</evidence>
<keyword evidence="2" id="KW-0812">Transmembrane</keyword>
<name>A0A640TN75_STRNI</name>
<evidence type="ECO:0000256" key="1">
    <source>
        <dbReference type="SAM" id="MobiDB-lite"/>
    </source>
</evidence>
<sequence>MESRQKDSRRRGPMRRRPLIWSGAALMAVAVALLATAVFSFLTGDGEEATSTSHRASKAPSVSAHPTASVSPGVTPESPGTPSPPESDSPRSRRSPTPTVTVTQFVQVPVAGAGGPELITAIGGLITAGVGAASFLVGMRRRDRREAERVQPPASGS</sequence>
<feature type="region of interest" description="Disordered" evidence="1">
    <location>
        <begin position="46"/>
        <end position="101"/>
    </location>
</feature>
<evidence type="ECO:0000256" key="2">
    <source>
        <dbReference type="SAM" id="Phobius"/>
    </source>
</evidence>
<keyword evidence="2" id="KW-1133">Transmembrane helix</keyword>
<reference evidence="3 4" key="1">
    <citation type="submission" date="2019-12" db="EMBL/GenBank/DDBJ databases">
        <title>Whole genome shotgun sequence of Streptomyces libani subsp. libani NBRC 13452.</title>
        <authorList>
            <person name="Ichikawa N."/>
            <person name="Kimura A."/>
            <person name="Kitahashi Y."/>
            <person name="Komaki H."/>
            <person name="Tamura T."/>
        </authorList>
    </citation>
    <scope>NUCLEOTIDE SEQUENCE [LARGE SCALE GENOMIC DNA]</scope>
    <source>
        <strain evidence="3 4">NBRC 13452</strain>
    </source>
</reference>
<proteinExistence type="predicted"/>